<reference evidence="3 4" key="1">
    <citation type="submission" date="2024-06" db="EMBL/GenBank/DDBJ databases">
        <title>The draft genome of Grus japonensis, version 3.</title>
        <authorList>
            <person name="Nabeshima K."/>
            <person name="Suzuki S."/>
            <person name="Onuma M."/>
        </authorList>
    </citation>
    <scope>NUCLEOTIDE SEQUENCE [LARGE SCALE GENOMIC DNA]</scope>
    <source>
        <strain evidence="3 4">451A</strain>
    </source>
</reference>
<evidence type="ECO:0000313" key="3">
    <source>
        <dbReference type="EMBL" id="GAB0179627.1"/>
    </source>
</evidence>
<dbReference type="PRINTS" id="PR01345">
    <property type="entry name" value="CERVTRCPTASE"/>
</dbReference>
<evidence type="ECO:0000256" key="1">
    <source>
        <dbReference type="SAM" id="MobiDB-lite"/>
    </source>
</evidence>
<comment type="caution">
    <text evidence="3">The sequence shown here is derived from an EMBL/GenBank/DDBJ whole genome shotgun (WGS) entry which is preliminary data.</text>
</comment>
<sequence length="402" mass="44444">MSKWRTAMSGVPQGLVLGPAPFNIFVGDMDNGIECTLSKFADDTKLCGVIDTLEGRDVIQRDLDRLDRWARVNGVKFNKAKCKVLHMGRGNPKHNYILGGEWIESSPEEKDLGVLIDEKLHMSRQCALAAQKANHVLGCIKRGVTSRSREVILPLYSALVRPHLEYCIQLWGPQYRRDMKLLERVQRRATKMIRGLEHLSYQDRLRELGLFSLEKRRLWGDLIVAYQYLKEPTGKMERDCLSGSVVTGQGCPESTTRNTEVIFKTLANHLIVLDLHGQVLVADGATGVASARGCQKLPLCLIEPMPAGSKMDPPLGKAKLISHSGRASGITQLRKKPDKQTTRILQPERGVRRCERNNSADTKVSAEGGAGGAPGTGAEIPLQPVVKTMVKQAVPLQPMEEG</sequence>
<dbReference type="InterPro" id="IPR000477">
    <property type="entry name" value="RT_dom"/>
</dbReference>
<dbReference type="AlphaFoldDB" id="A0ABC9W3Q0"/>
<dbReference type="EMBL" id="BAAFJT010000001">
    <property type="protein sequence ID" value="GAB0179627.1"/>
    <property type="molecule type" value="Genomic_DNA"/>
</dbReference>
<accession>A0ABC9W3Q0</accession>
<dbReference type="PROSITE" id="PS50878">
    <property type="entry name" value="RT_POL"/>
    <property type="match status" value="1"/>
</dbReference>
<gene>
    <name evidence="3" type="ORF">GRJ2_000428000</name>
</gene>
<keyword evidence="4" id="KW-1185">Reference proteome</keyword>
<feature type="region of interest" description="Disordered" evidence="1">
    <location>
        <begin position="354"/>
        <end position="380"/>
    </location>
</feature>
<proteinExistence type="predicted"/>
<feature type="domain" description="Reverse transcriptase" evidence="2">
    <location>
        <begin position="1"/>
        <end position="116"/>
    </location>
</feature>
<evidence type="ECO:0000313" key="4">
    <source>
        <dbReference type="Proteomes" id="UP001623348"/>
    </source>
</evidence>
<dbReference type="Pfam" id="PF00078">
    <property type="entry name" value="RVT_1"/>
    <property type="match status" value="1"/>
</dbReference>
<evidence type="ECO:0000259" key="2">
    <source>
        <dbReference type="PROSITE" id="PS50878"/>
    </source>
</evidence>
<dbReference type="Proteomes" id="UP001623348">
    <property type="component" value="Unassembled WGS sequence"/>
</dbReference>
<dbReference type="PANTHER" id="PTHR33332">
    <property type="entry name" value="REVERSE TRANSCRIPTASE DOMAIN-CONTAINING PROTEIN"/>
    <property type="match status" value="1"/>
</dbReference>
<protein>
    <submittedName>
        <fullName evidence="3">Mitochondrial enolase superfamily member 1</fullName>
    </submittedName>
</protein>
<organism evidence="3 4">
    <name type="scientific">Grus japonensis</name>
    <name type="common">Japanese crane</name>
    <name type="synonym">Red-crowned crane</name>
    <dbReference type="NCBI Taxonomy" id="30415"/>
    <lineage>
        <taxon>Eukaryota</taxon>
        <taxon>Metazoa</taxon>
        <taxon>Chordata</taxon>
        <taxon>Craniata</taxon>
        <taxon>Vertebrata</taxon>
        <taxon>Euteleostomi</taxon>
        <taxon>Archelosauria</taxon>
        <taxon>Archosauria</taxon>
        <taxon>Dinosauria</taxon>
        <taxon>Saurischia</taxon>
        <taxon>Theropoda</taxon>
        <taxon>Coelurosauria</taxon>
        <taxon>Aves</taxon>
        <taxon>Neognathae</taxon>
        <taxon>Neoaves</taxon>
        <taxon>Gruiformes</taxon>
        <taxon>Gruidae</taxon>
        <taxon>Grus</taxon>
    </lineage>
</organism>
<name>A0ABC9W3Q0_GRUJA</name>